<dbReference type="CDD" id="cd05233">
    <property type="entry name" value="SDR_c"/>
    <property type="match status" value="1"/>
</dbReference>
<comment type="caution">
    <text evidence="3">The sequence shown here is derived from an EMBL/GenBank/DDBJ whole genome shotgun (WGS) entry which is preliminary data.</text>
</comment>
<dbReference type="SUPFAM" id="SSF51735">
    <property type="entry name" value="NAD(P)-binding Rossmann-fold domains"/>
    <property type="match status" value="1"/>
</dbReference>
<comment type="similarity">
    <text evidence="1">Belongs to the short-chain dehydrogenases/reductases (SDR) family.</text>
</comment>
<dbReference type="InterPro" id="IPR020904">
    <property type="entry name" value="Sc_DH/Rdtase_CS"/>
</dbReference>
<evidence type="ECO:0000313" key="4">
    <source>
        <dbReference type="Proteomes" id="UP000219994"/>
    </source>
</evidence>
<proteinExistence type="inferred from homology"/>
<dbReference type="PANTHER" id="PTHR43975">
    <property type="entry name" value="ZGC:101858"/>
    <property type="match status" value="1"/>
</dbReference>
<dbReference type="GO" id="GO:0016491">
    <property type="term" value="F:oxidoreductase activity"/>
    <property type="evidence" value="ECO:0007669"/>
    <property type="project" value="UniProtKB-KW"/>
</dbReference>
<dbReference type="AlphaFoldDB" id="A0A2A6FTM2"/>
<reference evidence="4" key="1">
    <citation type="submission" date="2017-03" db="EMBL/GenBank/DDBJ databases">
        <authorList>
            <person name="Lund M.B."/>
        </authorList>
    </citation>
    <scope>NUCLEOTIDE SEQUENCE [LARGE SCALE GENOMIC DNA]</scope>
</reference>
<dbReference type="FunFam" id="3.40.50.720:FF:000084">
    <property type="entry name" value="Short-chain dehydrogenase reductase"/>
    <property type="match status" value="1"/>
</dbReference>
<dbReference type="PROSITE" id="PS00061">
    <property type="entry name" value="ADH_SHORT"/>
    <property type="match status" value="1"/>
</dbReference>
<dbReference type="PANTHER" id="PTHR43975:SF2">
    <property type="entry name" value="EG:BACR7A4.14 PROTEIN-RELATED"/>
    <property type="match status" value="1"/>
</dbReference>
<accession>A0A2A6FTM2</accession>
<evidence type="ECO:0008006" key="5">
    <source>
        <dbReference type="Google" id="ProtNLM"/>
    </source>
</evidence>
<gene>
    <name evidence="3" type="ORF">B5766_01850</name>
</gene>
<dbReference type="EMBL" id="NAEP01000021">
    <property type="protein sequence ID" value="PDQ36244.1"/>
    <property type="molecule type" value="Genomic_DNA"/>
</dbReference>
<dbReference type="PRINTS" id="PR00081">
    <property type="entry name" value="GDHRDH"/>
</dbReference>
<dbReference type="Pfam" id="PF13561">
    <property type="entry name" value="adh_short_C2"/>
    <property type="match status" value="1"/>
</dbReference>
<dbReference type="Gene3D" id="3.40.50.720">
    <property type="entry name" value="NAD(P)-binding Rossmann-like Domain"/>
    <property type="match status" value="1"/>
</dbReference>
<dbReference type="InterPro" id="IPR002347">
    <property type="entry name" value="SDR_fam"/>
</dbReference>
<evidence type="ECO:0000256" key="2">
    <source>
        <dbReference type="ARBA" id="ARBA00023002"/>
    </source>
</evidence>
<organism evidence="3 4">
    <name type="scientific">Candidatus Lumbricidiphila eiseniae</name>
    <dbReference type="NCBI Taxonomy" id="1969409"/>
    <lineage>
        <taxon>Bacteria</taxon>
        <taxon>Bacillati</taxon>
        <taxon>Actinomycetota</taxon>
        <taxon>Actinomycetes</taxon>
        <taxon>Micrococcales</taxon>
        <taxon>Microbacteriaceae</taxon>
        <taxon>Candidatus Lumbricidiphila</taxon>
    </lineage>
</organism>
<dbReference type="InterPro" id="IPR036291">
    <property type="entry name" value="NAD(P)-bd_dom_sf"/>
</dbReference>
<protein>
    <recommendedName>
        <fullName evidence="5">Short-chain dehydrogenase</fullName>
    </recommendedName>
</protein>
<evidence type="ECO:0000256" key="1">
    <source>
        <dbReference type="ARBA" id="ARBA00006484"/>
    </source>
</evidence>
<dbReference type="Proteomes" id="UP000219994">
    <property type="component" value="Unassembled WGS sequence"/>
</dbReference>
<sequence>MGDLDGSVALVTGGSRGIGRGIVQAFAAAGAAVVVHGQTADYAEATVAEIVAGGGRAVASHGPIDELATSEAAVTAALTTYGRLDHLATSAGIQRYGDVVSTTPAEWDEVFDVNVKGVYLAAHAALPHIRRSGAGTVSIISSVQGVANQNQVAAYVASKGALNALCRAMAVDEAQYGVRVNAVLPGSVDTPMLRTSAAEWSDGTPEGIEKVLANWGTSHALGRIAQPREIGEVVAFLASSRASFMTGGDIRVDGGLLCRIAAPLPEK</sequence>
<evidence type="ECO:0000313" key="3">
    <source>
        <dbReference type="EMBL" id="PDQ36244.1"/>
    </source>
</evidence>
<name>A0A2A6FTM2_9MICO</name>
<keyword evidence="2" id="KW-0560">Oxidoreductase</keyword>